<dbReference type="AlphaFoldDB" id="A0A4Q5MUV1"/>
<keyword evidence="1" id="KW-1133">Transmembrane helix</keyword>
<keyword evidence="1" id="KW-0472">Membrane</keyword>
<organism evidence="2 3">
    <name type="scientific">Pengzhenrongella frigida</name>
    <dbReference type="NCBI Taxonomy" id="1259133"/>
    <lineage>
        <taxon>Bacteria</taxon>
        <taxon>Bacillati</taxon>
        <taxon>Actinomycetota</taxon>
        <taxon>Actinomycetes</taxon>
        <taxon>Micrococcales</taxon>
        <taxon>Pengzhenrongella</taxon>
    </lineage>
</organism>
<gene>
    <name evidence="2" type="ORF">EUA98_19445</name>
</gene>
<dbReference type="Proteomes" id="UP000293764">
    <property type="component" value="Unassembled WGS sequence"/>
</dbReference>
<dbReference type="OrthoDB" id="3785199at2"/>
<feature type="transmembrane region" description="Helical" evidence="1">
    <location>
        <begin position="40"/>
        <end position="60"/>
    </location>
</feature>
<dbReference type="EMBL" id="SDWW01000099">
    <property type="protein sequence ID" value="RYV49318.1"/>
    <property type="molecule type" value="Genomic_DNA"/>
</dbReference>
<evidence type="ECO:0000313" key="3">
    <source>
        <dbReference type="Proteomes" id="UP000293764"/>
    </source>
</evidence>
<name>A0A4Q5MUV1_9MICO</name>
<protein>
    <submittedName>
        <fullName evidence="2">Uncharacterized protein</fullName>
    </submittedName>
</protein>
<evidence type="ECO:0000256" key="1">
    <source>
        <dbReference type="SAM" id="Phobius"/>
    </source>
</evidence>
<comment type="caution">
    <text evidence="2">The sequence shown here is derived from an EMBL/GenBank/DDBJ whole genome shotgun (WGS) entry which is preliminary data.</text>
</comment>
<keyword evidence="3" id="KW-1185">Reference proteome</keyword>
<evidence type="ECO:0000313" key="2">
    <source>
        <dbReference type="EMBL" id="RYV49318.1"/>
    </source>
</evidence>
<proteinExistence type="predicted"/>
<sequence length="198" mass="20616">MSQLDAFESRLLAELRTVVDQDRKQPVVPAGHRAGRRGHWAIAAATAAAIAGAVVLVPTLQADPAWAVSRSGNDQVDVQVNRIEDADGLERALAGEGISADVSFVPDGGQCAPGRYANLLEPSRGFRVQAGSDRSFRVTVPPGAVPDGAVLVVAASLISLPDVQHDDGTIETSRTRVWVDVGVASGPVDPCVVVPAQD</sequence>
<accession>A0A4Q5MUV1</accession>
<keyword evidence="1" id="KW-0812">Transmembrane</keyword>
<dbReference type="RefSeq" id="WP_130104329.1">
    <property type="nucleotide sequence ID" value="NZ_SDWW01000099.1"/>
</dbReference>
<reference evidence="2 3" key="1">
    <citation type="submission" date="2019-01" db="EMBL/GenBank/DDBJ databases">
        <title>Novel species of Cellulomonas.</title>
        <authorList>
            <person name="Liu Q."/>
            <person name="Xin Y.-H."/>
        </authorList>
    </citation>
    <scope>NUCLEOTIDE SEQUENCE [LARGE SCALE GENOMIC DNA]</scope>
    <source>
        <strain evidence="2 3">HLT2-17</strain>
    </source>
</reference>